<dbReference type="FunFam" id="2.60.40.1080:FF:000001">
    <property type="entry name" value="Bacterial Ig-like domain, group 2"/>
    <property type="match status" value="6"/>
</dbReference>
<dbReference type="SMART" id="SM00635">
    <property type="entry name" value="BID_2"/>
    <property type="match status" value="8"/>
</dbReference>
<dbReference type="InterPro" id="IPR011042">
    <property type="entry name" value="6-blade_b-propeller_TolB-like"/>
</dbReference>
<feature type="domain" description="BIG2" evidence="2">
    <location>
        <begin position="688"/>
        <end position="769"/>
    </location>
</feature>
<dbReference type="SUPFAM" id="SSF49373">
    <property type="entry name" value="Invasin/intimin cell-adhesion fragments"/>
    <property type="match status" value="2"/>
</dbReference>
<gene>
    <name evidence="3" type="ORF">Lsan_4121</name>
</gene>
<dbReference type="SUPFAM" id="SSF63825">
    <property type="entry name" value="YWTD domain"/>
    <property type="match status" value="1"/>
</dbReference>
<organism evidence="3 4">
    <name type="scientific">Legionella santicrucis</name>
    <dbReference type="NCBI Taxonomy" id="45074"/>
    <lineage>
        <taxon>Bacteria</taxon>
        <taxon>Pseudomonadati</taxon>
        <taxon>Pseudomonadota</taxon>
        <taxon>Gammaproteobacteria</taxon>
        <taxon>Legionellales</taxon>
        <taxon>Legionellaceae</taxon>
        <taxon>Legionella</taxon>
    </lineage>
</organism>
<dbReference type="InterPro" id="IPR003343">
    <property type="entry name" value="Big_2"/>
</dbReference>
<feature type="chain" id="PRO_5006917398" evidence="1">
    <location>
        <begin position="26"/>
        <end position="1150"/>
    </location>
</feature>
<comment type="caution">
    <text evidence="3">The sequence shown here is derived from an EMBL/GenBank/DDBJ whole genome shotgun (WGS) entry which is preliminary data.</text>
</comment>
<proteinExistence type="predicted"/>
<keyword evidence="1" id="KW-0732">Signal</keyword>
<evidence type="ECO:0000313" key="3">
    <source>
        <dbReference type="EMBL" id="KTD53711.1"/>
    </source>
</evidence>
<evidence type="ECO:0000259" key="2">
    <source>
        <dbReference type="SMART" id="SM00635"/>
    </source>
</evidence>
<feature type="domain" description="BIG2" evidence="2">
    <location>
        <begin position="598"/>
        <end position="683"/>
    </location>
</feature>
<dbReference type="AlphaFoldDB" id="A0A0W0YAF7"/>
<dbReference type="STRING" id="45074.Lsan_4121"/>
<dbReference type="InterPro" id="IPR008964">
    <property type="entry name" value="Invasin/intimin_cell_adhesion"/>
</dbReference>
<evidence type="ECO:0000256" key="1">
    <source>
        <dbReference type="SAM" id="SignalP"/>
    </source>
</evidence>
<sequence length="1150" mass="116718">MNIIKHRLTLMMGFLFLLATSVLFAGTQPKFSIIPTTATTKQISATSNDTVQYLVTNNTTITRTLTTKPIPGVMQIVAGGGCSSPFTLAPKASCFLTLNLDGRLLPRHVTSGPEVCKTKGAGNNMPDPFLCSQPSAANSLNLTVVPTTATLVSIHVTPVGASIANGTFQQYTATGIYSNGTTQNLTNLVTWSSTNANIASVSNADGSKGLVTANSPGQTSIAAALGNLSDSTTLTVTTATLQAISVSPTNQTIPKGISLQYTATGLFSNGTKQDLTNFVTWSSSTAAATISNNPGTKGVATGANPGTTTISATFNTTTGSTSLNVTAATLNSIAVTPVNASIPSGISLQYTATGNFSDGSVHDITNFVVWSSSTAAATISNTNGSKGLATGVTPGTTTITARLGAITGTAQLNVTAAVLTNLTVLPPNPSIASGTTQQFIAVGTFSDNTHALLTDQVAWTSSNLSTARISNAAGSNGLAIGLQVGSSVITATLGSVSGSANLTVTAATLSRIEVTPVNQSIPAGTTQQYKATGVYSNLTTQDLTDVVVWSSSDEIFATISNAPDTSGLATGKQAGTTTISATLGSVSGSTSLTVTAATLTSITVTPNNASLANGLQLQYTATGHYSNGTIQDLTAQVVWASSNTAVAVISNAAGSNGLATATSQGGTTISATMGAISGNTTLTVTAAQLTSLFVVPLSTSVTVDATKQFFAVGFFSDATFQNLTDFVTWSSSDTSLAVISPQGLATGVAAGSVTITASLNSTVSNGASLTVTNPAVTSIEVTGGGDFLVGTQAQLSAVATFSNGLREDVTTQAVWSSSNTAVASVSNADGSQGLATAISPGTATMQADFGGASGTTPFTVLVTRPTTAFVSLFNTHTVEGCNVLATGYFDTPCISNTATPNDAAGMALTADGTRIYIANSFPSHDITQCMVSGETLGSCASALVSIPTPFQPTAVALNHAQTQAYITSGSIVYVCNIDSGTGNLSGCINAGYNFSADSAVTFDIAINNSDSFAYITTTGRGRIYKCTINTSNGTFTGCVHADVSGQPWGIAILSTDLGLYYTDKNGGAISYCPLDSSGTIEGCYESVALFDLSAFPAPVGVAIHGNNKLIYVADENGYVAVCPIEEDKTLGPCQFAEPQDSFPRYFITMH</sequence>
<feature type="signal peptide" evidence="1">
    <location>
        <begin position="1"/>
        <end position="25"/>
    </location>
</feature>
<dbReference type="Gene3D" id="2.60.40.1080">
    <property type="match status" value="8"/>
</dbReference>
<reference evidence="3 4" key="1">
    <citation type="submission" date="2015-11" db="EMBL/GenBank/DDBJ databases">
        <title>Genomic analysis of 38 Legionella species identifies large and diverse effector repertoires.</title>
        <authorList>
            <person name="Burstein D."/>
            <person name="Amaro F."/>
            <person name="Zusman T."/>
            <person name="Lifshitz Z."/>
            <person name="Cohen O."/>
            <person name="Gilbert J.A."/>
            <person name="Pupko T."/>
            <person name="Shuman H.A."/>
            <person name="Segal G."/>
        </authorList>
    </citation>
    <scope>NUCLEOTIDE SEQUENCE [LARGE SCALE GENOMIC DNA]</scope>
    <source>
        <strain evidence="3 4">SC-63-C7</strain>
    </source>
</reference>
<dbReference type="RefSeq" id="WP_058515988.1">
    <property type="nucleotide sequence ID" value="NZ_CAAAIH010000052.1"/>
</dbReference>
<protein>
    <submittedName>
        <fullName evidence="3">Protein with a bacterial immunoglobulin-like domain protein</fullName>
    </submittedName>
</protein>
<dbReference type="Gene3D" id="2.120.10.30">
    <property type="entry name" value="TolB, C-terminal domain"/>
    <property type="match status" value="1"/>
</dbReference>
<accession>A0A0W0YAF7</accession>
<feature type="domain" description="BIG2" evidence="2">
    <location>
        <begin position="418"/>
        <end position="503"/>
    </location>
</feature>
<feature type="domain" description="BIG2" evidence="2">
    <location>
        <begin position="240"/>
        <end position="324"/>
    </location>
</feature>
<feature type="domain" description="BIG2" evidence="2">
    <location>
        <begin position="508"/>
        <end position="593"/>
    </location>
</feature>
<dbReference type="Proteomes" id="UP000054703">
    <property type="component" value="Unassembled WGS sequence"/>
</dbReference>
<feature type="domain" description="BIG2" evidence="2">
    <location>
        <begin position="329"/>
        <end position="413"/>
    </location>
</feature>
<feature type="domain" description="BIG2" evidence="2">
    <location>
        <begin position="150"/>
        <end position="235"/>
    </location>
</feature>
<dbReference type="EMBL" id="LNYU01000091">
    <property type="protein sequence ID" value="KTD53711.1"/>
    <property type="molecule type" value="Genomic_DNA"/>
</dbReference>
<dbReference type="Pfam" id="PF02368">
    <property type="entry name" value="Big_2"/>
    <property type="match status" value="7"/>
</dbReference>
<feature type="domain" description="BIG2" evidence="2">
    <location>
        <begin position="775"/>
        <end position="859"/>
    </location>
</feature>
<dbReference type="OrthoDB" id="5654229at2"/>
<name>A0A0W0YAF7_9GAMM</name>
<evidence type="ECO:0000313" key="4">
    <source>
        <dbReference type="Proteomes" id="UP000054703"/>
    </source>
</evidence>
<dbReference type="PATRIC" id="fig|45074.5.peg.4427"/>
<keyword evidence="4" id="KW-1185">Reference proteome</keyword>